<evidence type="ECO:0000313" key="1">
    <source>
        <dbReference type="EMBL" id="MFI6496745.1"/>
    </source>
</evidence>
<reference evidence="1 2" key="1">
    <citation type="submission" date="2024-10" db="EMBL/GenBank/DDBJ databases">
        <title>The Natural Products Discovery Center: Release of the First 8490 Sequenced Strains for Exploring Actinobacteria Biosynthetic Diversity.</title>
        <authorList>
            <person name="Kalkreuter E."/>
            <person name="Kautsar S.A."/>
            <person name="Yang D."/>
            <person name="Bader C.D."/>
            <person name="Teijaro C.N."/>
            <person name="Fluegel L."/>
            <person name="Davis C.M."/>
            <person name="Simpson J.R."/>
            <person name="Lauterbach L."/>
            <person name="Steele A.D."/>
            <person name="Gui C."/>
            <person name="Meng S."/>
            <person name="Li G."/>
            <person name="Viehrig K."/>
            <person name="Ye F."/>
            <person name="Su P."/>
            <person name="Kiefer A.F."/>
            <person name="Nichols A."/>
            <person name="Cepeda A.J."/>
            <person name="Yan W."/>
            <person name="Fan B."/>
            <person name="Jiang Y."/>
            <person name="Adhikari A."/>
            <person name="Zheng C.-J."/>
            <person name="Schuster L."/>
            <person name="Cowan T.M."/>
            <person name="Smanski M.J."/>
            <person name="Chevrette M.G."/>
            <person name="De Carvalho L.P.S."/>
            <person name="Shen B."/>
        </authorList>
    </citation>
    <scope>NUCLEOTIDE SEQUENCE [LARGE SCALE GENOMIC DNA]</scope>
    <source>
        <strain evidence="1 2">NPDC050545</strain>
    </source>
</reference>
<dbReference type="InterPro" id="IPR029063">
    <property type="entry name" value="SAM-dependent_MTases_sf"/>
</dbReference>
<evidence type="ECO:0000313" key="2">
    <source>
        <dbReference type="Proteomes" id="UP001612741"/>
    </source>
</evidence>
<dbReference type="InterPro" id="IPR006764">
    <property type="entry name" value="SAM_dep_MeTrfase_SAV2177_type"/>
</dbReference>
<dbReference type="SUPFAM" id="SSF53335">
    <property type="entry name" value="S-adenosyl-L-methionine-dependent methyltransferases"/>
    <property type="match status" value="1"/>
</dbReference>
<keyword evidence="2" id="KW-1185">Reference proteome</keyword>
<dbReference type="GO" id="GO:0008168">
    <property type="term" value="F:methyltransferase activity"/>
    <property type="evidence" value="ECO:0007669"/>
    <property type="project" value="UniProtKB-KW"/>
</dbReference>
<dbReference type="GO" id="GO:0032259">
    <property type="term" value="P:methylation"/>
    <property type="evidence" value="ECO:0007669"/>
    <property type="project" value="UniProtKB-KW"/>
</dbReference>
<comment type="caution">
    <text evidence="1">The sequence shown here is derived from an EMBL/GenBank/DDBJ whole genome shotgun (WGS) entry which is preliminary data.</text>
</comment>
<gene>
    <name evidence="1" type="ORF">ACIBG2_05150</name>
</gene>
<keyword evidence="1" id="KW-0489">Methyltransferase</keyword>
<accession>A0ABW7YM95</accession>
<sequence length="276" mass="29695">MRQRAIRNLANLVTETATPTRVLDAAAGGKNNFLVDRDALRRYDSAAAVTATAAREVHGFLTRIVRHLSDELIDQLLVIGSGVPSGLPAGRQLHDVARTHPLTAGTRVVYAESDPMILANARATIEPISDLVRIVEGDVREIDALLADRVVSTFIDWDRPVGILVVSGHSILDDEEFRYVFKRLGLAAASGSHLAVLQATLDGIPAELLPTVYDLIAMTMPGYATRARDRLAAVLDGLDLLDPGLVWVSQWRPEEPGGSAIPPESSGNYGAVALVR</sequence>
<proteinExistence type="predicted"/>
<keyword evidence="1" id="KW-0808">Transferase</keyword>
<protein>
    <submittedName>
        <fullName evidence="1">SAM-dependent methyltransferase</fullName>
        <ecNumber evidence="1">2.1.1.-</ecNumber>
    </submittedName>
</protein>
<name>A0ABW7YM95_9ACTN</name>
<organism evidence="1 2">
    <name type="scientific">Nonomuraea typhae</name>
    <dbReference type="NCBI Taxonomy" id="2603600"/>
    <lineage>
        <taxon>Bacteria</taxon>
        <taxon>Bacillati</taxon>
        <taxon>Actinomycetota</taxon>
        <taxon>Actinomycetes</taxon>
        <taxon>Streptosporangiales</taxon>
        <taxon>Streptosporangiaceae</taxon>
        <taxon>Nonomuraea</taxon>
    </lineage>
</organism>
<dbReference type="Proteomes" id="UP001612741">
    <property type="component" value="Unassembled WGS sequence"/>
</dbReference>
<dbReference type="Pfam" id="PF04672">
    <property type="entry name" value="Methyltransf_19"/>
    <property type="match status" value="1"/>
</dbReference>
<dbReference type="PIRSF" id="PIRSF017393">
    <property type="entry name" value="MTase_SAV2177"/>
    <property type="match status" value="1"/>
</dbReference>
<dbReference type="Gene3D" id="3.40.50.150">
    <property type="entry name" value="Vaccinia Virus protein VP39"/>
    <property type="match status" value="1"/>
</dbReference>
<dbReference type="RefSeq" id="WP_397079075.1">
    <property type="nucleotide sequence ID" value="NZ_JBITGY010000001.1"/>
</dbReference>
<dbReference type="EC" id="2.1.1.-" evidence="1"/>
<dbReference type="EMBL" id="JBITGY010000001">
    <property type="protein sequence ID" value="MFI6496745.1"/>
    <property type="molecule type" value="Genomic_DNA"/>
</dbReference>